<evidence type="ECO:0000259" key="6">
    <source>
        <dbReference type="PROSITE" id="PS51800"/>
    </source>
</evidence>
<feature type="transmembrane region" description="Helical" evidence="5">
    <location>
        <begin position="12"/>
        <end position="33"/>
    </location>
</feature>
<keyword evidence="2" id="KW-0863">Zinc-finger</keyword>
<keyword evidence="5" id="KW-0812">Transmembrane</keyword>
<dbReference type="Ensembl" id="ENSCCRT00020039476.1">
    <property type="protein sequence ID" value="ENSCCRP00020036165.1"/>
    <property type="gene ID" value="ENSCCRG00020016165.1"/>
</dbReference>
<accession>A0A8C2E4Z7</accession>
<dbReference type="PANTHER" id="PTHR21402">
    <property type="entry name" value="GAMETOCYTE SPECIFIC FACTOR 1-RELATED"/>
    <property type="match status" value="1"/>
</dbReference>
<evidence type="ECO:0000256" key="3">
    <source>
        <dbReference type="ARBA" id="ARBA00022833"/>
    </source>
</evidence>
<feature type="region of interest" description="Disordered" evidence="4">
    <location>
        <begin position="65"/>
        <end position="96"/>
    </location>
</feature>
<keyword evidence="5" id="KW-1133">Transmembrane helix</keyword>
<keyword evidence="5" id="KW-0472">Membrane</keyword>
<reference evidence="7" key="1">
    <citation type="submission" date="2025-08" db="UniProtKB">
        <authorList>
            <consortium name="Ensembl"/>
        </authorList>
    </citation>
    <scope>IDENTIFICATION</scope>
</reference>
<dbReference type="Proteomes" id="UP000694701">
    <property type="component" value="Unplaced"/>
</dbReference>
<dbReference type="GO" id="GO:0008270">
    <property type="term" value="F:zinc ion binding"/>
    <property type="evidence" value="ECO:0007669"/>
    <property type="project" value="UniProtKB-KW"/>
</dbReference>
<protein>
    <submittedName>
        <fullName evidence="7">Zgc:56699</fullName>
    </submittedName>
</protein>
<evidence type="ECO:0000313" key="8">
    <source>
        <dbReference type="Proteomes" id="UP000694701"/>
    </source>
</evidence>
<evidence type="ECO:0000256" key="5">
    <source>
        <dbReference type="SAM" id="Phobius"/>
    </source>
</evidence>
<feature type="domain" description="CHHC U11-48K-type" evidence="6">
    <location>
        <begin position="131"/>
        <end position="158"/>
    </location>
</feature>
<name>A0A8C2E4Z7_CYPCA</name>
<dbReference type="SUPFAM" id="SSF57667">
    <property type="entry name" value="beta-beta-alpha zinc fingers"/>
    <property type="match status" value="2"/>
</dbReference>
<proteinExistence type="predicted"/>
<evidence type="ECO:0000256" key="4">
    <source>
        <dbReference type="SAM" id="MobiDB-lite"/>
    </source>
</evidence>
<keyword evidence="1" id="KW-0479">Metal-binding</keyword>
<dbReference type="PANTHER" id="PTHR21402:SF5">
    <property type="entry name" value="GAMETOCYTE SPECIFIC FACTOR 1"/>
    <property type="match status" value="1"/>
</dbReference>
<organism evidence="7 8">
    <name type="scientific">Cyprinus carpio</name>
    <name type="common">Common carp</name>
    <dbReference type="NCBI Taxonomy" id="7962"/>
    <lineage>
        <taxon>Eukaryota</taxon>
        <taxon>Metazoa</taxon>
        <taxon>Chordata</taxon>
        <taxon>Craniata</taxon>
        <taxon>Vertebrata</taxon>
        <taxon>Euteleostomi</taxon>
        <taxon>Actinopterygii</taxon>
        <taxon>Neopterygii</taxon>
        <taxon>Teleostei</taxon>
        <taxon>Ostariophysi</taxon>
        <taxon>Cypriniformes</taxon>
        <taxon>Cyprinidae</taxon>
        <taxon>Cyprininae</taxon>
        <taxon>Cyprinus</taxon>
    </lineage>
</organism>
<dbReference type="InterPro" id="IPR036236">
    <property type="entry name" value="Znf_C2H2_sf"/>
</dbReference>
<dbReference type="AlphaFoldDB" id="A0A8C2E4Z7"/>
<dbReference type="PROSITE" id="PS51800">
    <property type="entry name" value="ZF_CHHC_U11_48K"/>
    <property type="match status" value="2"/>
</dbReference>
<keyword evidence="3" id="KW-0862">Zinc</keyword>
<feature type="domain" description="CHHC U11-48K-type" evidence="6">
    <location>
        <begin position="97"/>
        <end position="124"/>
    </location>
</feature>
<evidence type="ECO:0000256" key="1">
    <source>
        <dbReference type="ARBA" id="ARBA00022723"/>
    </source>
</evidence>
<dbReference type="InterPro" id="IPR022776">
    <property type="entry name" value="TRM13/UPF0224_CHHC_Znf_dom"/>
</dbReference>
<dbReference type="Pfam" id="PF05253">
    <property type="entry name" value="zf-U11-48K"/>
    <property type="match status" value="2"/>
</dbReference>
<sequence length="367" mass="42646">MRCFSTHQCVFFKVWFVFKLGVFYLFIYLFILFRVTFLSKPTEHARPSKPLQKQAVMATVRFGSSVGPSGVNSENQQQGWNEETASGEDDASDPNRIVQCPYDKNHQIRASRFPFHVLKCRKNHPKLASELKTCPFNARHLIPKHELSHHIANCEDKRTLNAEDGNVELLEKFQVPVNTWANPSPNEDWETETDDNAAKFVWGESNNQLSQNKPEPSTTISLSDGLRAPRTLPWKLCVFMKMCFERRCRQIIITTHFWVFKRLNALLSLHCDINRFWSKMKYIKINLVHRWHENHSNRCRSREIASLCPIYAAIIISASLEDLLSSTSRFIILSDLMSRLHPRKNMPKMTVSDSTQRTAICTKRMMN</sequence>
<feature type="compositionally biased region" description="Polar residues" evidence="4">
    <location>
        <begin position="66"/>
        <end position="84"/>
    </location>
</feature>
<evidence type="ECO:0000313" key="7">
    <source>
        <dbReference type="Ensembl" id="ENSCCRP00020036165.1"/>
    </source>
</evidence>
<dbReference type="InterPro" id="IPR051591">
    <property type="entry name" value="UPF0224_FAM112_RNA_Proc"/>
</dbReference>
<evidence type="ECO:0000256" key="2">
    <source>
        <dbReference type="ARBA" id="ARBA00022771"/>
    </source>
</evidence>